<dbReference type="AlphaFoldDB" id="A0A119KRP6"/>
<feature type="domain" description="Phage head morphogenesis" evidence="1">
    <location>
        <begin position="115"/>
        <end position="220"/>
    </location>
</feature>
<dbReference type="EMBL" id="LPHB01000040">
    <property type="protein sequence ID" value="KWA62686.1"/>
    <property type="molecule type" value="Genomic_DNA"/>
</dbReference>
<dbReference type="NCBIfam" id="TIGR01641">
    <property type="entry name" value="phageSPP1_gp7"/>
    <property type="match status" value="1"/>
</dbReference>
<organism evidence="2">
    <name type="scientific">Burkholderia stagnalis</name>
    <dbReference type="NCBI Taxonomy" id="1503054"/>
    <lineage>
        <taxon>Bacteria</taxon>
        <taxon>Pseudomonadati</taxon>
        <taxon>Pseudomonadota</taxon>
        <taxon>Betaproteobacteria</taxon>
        <taxon>Burkholderiales</taxon>
        <taxon>Burkholderiaceae</taxon>
        <taxon>Burkholderia</taxon>
        <taxon>Burkholderia cepacia complex</taxon>
    </lineage>
</organism>
<protein>
    <recommendedName>
        <fullName evidence="1">Phage head morphogenesis domain-containing protein</fullName>
    </recommendedName>
</protein>
<gene>
    <name evidence="2" type="ORF">WT44_13740</name>
</gene>
<evidence type="ECO:0000313" key="2">
    <source>
        <dbReference type="EMBL" id="KWA62686.1"/>
    </source>
</evidence>
<comment type="caution">
    <text evidence="2">The sequence shown here is derived from an EMBL/GenBank/DDBJ whole genome shotgun (WGS) entry which is preliminary data.</text>
</comment>
<reference evidence="2 3" key="1">
    <citation type="submission" date="2015-11" db="EMBL/GenBank/DDBJ databases">
        <title>Expanding the genomic diversity of Burkholderia species for the development of highly accurate diagnostics.</title>
        <authorList>
            <person name="Sahl J."/>
            <person name="Keim P."/>
            <person name="Wagner D."/>
        </authorList>
    </citation>
    <scope>NUCLEOTIDE SEQUENCE [LARGE SCALE GENOMIC DNA]</scope>
    <source>
        <strain evidence="2 3">MSMB1960WGS</strain>
    </source>
</reference>
<evidence type="ECO:0000313" key="3">
    <source>
        <dbReference type="Proteomes" id="UP000068603"/>
    </source>
</evidence>
<dbReference type="Proteomes" id="UP000068603">
    <property type="component" value="Unassembled WGS sequence"/>
</dbReference>
<dbReference type="InterPro" id="IPR006528">
    <property type="entry name" value="Phage_head_morphogenesis_dom"/>
</dbReference>
<dbReference type="RefSeq" id="WP_060150058.1">
    <property type="nucleotide sequence ID" value="NZ_LPGD01000097.1"/>
</dbReference>
<dbReference type="Pfam" id="PF04233">
    <property type="entry name" value="Phage_Mu_F"/>
    <property type="match status" value="1"/>
</dbReference>
<accession>A0A119KRP6</accession>
<name>A0A119KRP6_9BURK</name>
<proteinExistence type="predicted"/>
<sequence length="230" mass="25200">MRADVLPVLQRNEAEYSYTADDMASAFVRALNAALDVAATRVAAQVAARARLLALRMTEICDESATEALRASVNAAIGVDIRAALQMQNLGGVLEAAAATNVRLIKSVPQQYFDRIAAQVLVSVQQGQRYTSIVESIQNETGVTERRAKLIARDQTSKLNSSITEARQTALGIEEYEWQTSGDERVRDSHAENDGKVFRWDSPPAETGHPGHDVGCRCVALPRFRLDDEE</sequence>
<evidence type="ECO:0000259" key="1">
    <source>
        <dbReference type="Pfam" id="PF04233"/>
    </source>
</evidence>